<organism evidence="1 2">
    <name type="scientific">Aliidongia dinghuensis</name>
    <dbReference type="NCBI Taxonomy" id="1867774"/>
    <lineage>
        <taxon>Bacteria</taxon>
        <taxon>Pseudomonadati</taxon>
        <taxon>Pseudomonadota</taxon>
        <taxon>Alphaproteobacteria</taxon>
        <taxon>Rhodospirillales</taxon>
        <taxon>Dongiaceae</taxon>
        <taxon>Aliidongia</taxon>
    </lineage>
</organism>
<keyword evidence="2" id="KW-1185">Reference proteome</keyword>
<dbReference type="Proteomes" id="UP000646365">
    <property type="component" value="Unassembled WGS sequence"/>
</dbReference>
<reference evidence="1" key="2">
    <citation type="submission" date="2020-09" db="EMBL/GenBank/DDBJ databases">
        <authorList>
            <person name="Sun Q."/>
            <person name="Zhou Y."/>
        </authorList>
    </citation>
    <scope>NUCLEOTIDE SEQUENCE</scope>
    <source>
        <strain evidence="1">CGMCC 1.15725</strain>
    </source>
</reference>
<accession>A0A8J2YU22</accession>
<evidence type="ECO:0000313" key="1">
    <source>
        <dbReference type="EMBL" id="GGF15202.1"/>
    </source>
</evidence>
<evidence type="ECO:0000313" key="2">
    <source>
        <dbReference type="Proteomes" id="UP000646365"/>
    </source>
</evidence>
<sequence length="84" mass="10169">MPYRRLRRQINTSDRNDVRGIARMMRVGLFKPVHVKTLAVQEQRMLLTTRKLIQHKLLDSECDMRGRLRSMRRPCWSSFYRGYS</sequence>
<reference evidence="1" key="1">
    <citation type="journal article" date="2014" name="Int. J. Syst. Evol. Microbiol.">
        <title>Complete genome sequence of Corynebacterium casei LMG S-19264T (=DSM 44701T), isolated from a smear-ripened cheese.</title>
        <authorList>
            <consortium name="US DOE Joint Genome Institute (JGI-PGF)"/>
            <person name="Walter F."/>
            <person name="Albersmeier A."/>
            <person name="Kalinowski J."/>
            <person name="Ruckert C."/>
        </authorList>
    </citation>
    <scope>NUCLEOTIDE SEQUENCE</scope>
    <source>
        <strain evidence="1">CGMCC 1.15725</strain>
    </source>
</reference>
<gene>
    <name evidence="1" type="ORF">GCM10011611_21220</name>
</gene>
<evidence type="ECO:0008006" key="3">
    <source>
        <dbReference type="Google" id="ProtNLM"/>
    </source>
</evidence>
<comment type="caution">
    <text evidence="1">The sequence shown here is derived from an EMBL/GenBank/DDBJ whole genome shotgun (WGS) entry which is preliminary data.</text>
</comment>
<dbReference type="AlphaFoldDB" id="A0A8J2YU22"/>
<protein>
    <recommendedName>
        <fullName evidence="3">Transposase</fullName>
    </recommendedName>
</protein>
<dbReference type="EMBL" id="BMJQ01000005">
    <property type="protein sequence ID" value="GGF15202.1"/>
    <property type="molecule type" value="Genomic_DNA"/>
</dbReference>
<proteinExistence type="predicted"/>
<name>A0A8J2YU22_9PROT</name>